<dbReference type="Pfam" id="PF01527">
    <property type="entry name" value="HTH_Tnp_1"/>
    <property type="match status" value="1"/>
</dbReference>
<proteinExistence type="predicted"/>
<dbReference type="Proteomes" id="UP000515917">
    <property type="component" value="Chromosome"/>
</dbReference>
<dbReference type="GO" id="GO:0006313">
    <property type="term" value="P:DNA transposition"/>
    <property type="evidence" value="ECO:0007669"/>
    <property type="project" value="InterPro"/>
</dbReference>
<name>A0A7G3G6Y9_9NEIS</name>
<protein>
    <recommendedName>
        <fullName evidence="3">Transposase</fullName>
    </recommendedName>
</protein>
<evidence type="ECO:0000313" key="2">
    <source>
        <dbReference type="Proteomes" id="UP000515917"/>
    </source>
</evidence>
<evidence type="ECO:0008006" key="3">
    <source>
        <dbReference type="Google" id="ProtNLM"/>
    </source>
</evidence>
<dbReference type="KEGG" id="ifl:C1H71_02840"/>
<dbReference type="InterPro" id="IPR002514">
    <property type="entry name" value="Transposase_8"/>
</dbReference>
<keyword evidence="2" id="KW-1185">Reference proteome</keyword>
<organism evidence="1 2">
    <name type="scientific">Iodobacter fluviatilis</name>
    <dbReference type="NCBI Taxonomy" id="537"/>
    <lineage>
        <taxon>Bacteria</taxon>
        <taxon>Pseudomonadati</taxon>
        <taxon>Pseudomonadota</taxon>
        <taxon>Betaproteobacteria</taxon>
        <taxon>Neisseriales</taxon>
        <taxon>Chitinibacteraceae</taxon>
        <taxon>Iodobacter</taxon>
    </lineage>
</organism>
<gene>
    <name evidence="1" type="ORF">C1H71_02840</name>
</gene>
<dbReference type="AlphaFoldDB" id="A0A7G3G6Y9"/>
<reference evidence="1 2" key="1">
    <citation type="submission" date="2018-01" db="EMBL/GenBank/DDBJ databases">
        <title>Genome sequence of Iodobacter sp. strain PCH194 isolated from Indian Trans-Himalaya.</title>
        <authorList>
            <person name="Kumar V."/>
            <person name="Thakur V."/>
            <person name="Kumar S."/>
            <person name="Singh D."/>
        </authorList>
    </citation>
    <scope>NUCLEOTIDE SEQUENCE [LARGE SCALE GENOMIC DNA]</scope>
    <source>
        <strain evidence="1 2">PCH194</strain>
    </source>
</reference>
<dbReference type="GO" id="GO:0004803">
    <property type="term" value="F:transposase activity"/>
    <property type="evidence" value="ECO:0007669"/>
    <property type="project" value="InterPro"/>
</dbReference>
<dbReference type="GO" id="GO:0003677">
    <property type="term" value="F:DNA binding"/>
    <property type="evidence" value="ECO:0007669"/>
    <property type="project" value="InterPro"/>
</dbReference>
<dbReference type="EMBL" id="CP025781">
    <property type="protein sequence ID" value="QBC42595.1"/>
    <property type="molecule type" value="Genomic_DNA"/>
</dbReference>
<evidence type="ECO:0000313" key="1">
    <source>
        <dbReference type="EMBL" id="QBC42595.1"/>
    </source>
</evidence>
<accession>A0A7G3G6Y9</accession>
<sequence length="48" mass="5695">MWVIYIAQLWRIKQAETGLTVSDLCREHNTSSASFYKWRAKFGAWTSR</sequence>